<dbReference type="SUPFAM" id="SSF56317">
    <property type="entry name" value="Carbon-nitrogen hydrolase"/>
    <property type="match status" value="1"/>
</dbReference>
<evidence type="ECO:0000313" key="5">
    <source>
        <dbReference type="Proteomes" id="UP001172911"/>
    </source>
</evidence>
<name>A0AAW7ZGZ7_9FIRM</name>
<organism evidence="4 5">
    <name type="scientific">Desulforamulus aquiferis</name>
    <dbReference type="NCBI Taxonomy" id="1397668"/>
    <lineage>
        <taxon>Bacteria</taxon>
        <taxon>Bacillati</taxon>
        <taxon>Bacillota</taxon>
        <taxon>Clostridia</taxon>
        <taxon>Eubacteriales</taxon>
        <taxon>Peptococcaceae</taxon>
        <taxon>Desulforamulus</taxon>
    </lineage>
</organism>
<dbReference type="GO" id="GO:0050152">
    <property type="term" value="F:omega-amidase activity"/>
    <property type="evidence" value="ECO:0007669"/>
    <property type="project" value="TreeGrafter"/>
</dbReference>
<keyword evidence="2 4" id="KW-0378">Hydrolase</keyword>
<dbReference type="GO" id="GO:0006528">
    <property type="term" value="P:asparagine metabolic process"/>
    <property type="evidence" value="ECO:0007669"/>
    <property type="project" value="TreeGrafter"/>
</dbReference>
<feature type="domain" description="CN hydrolase" evidence="3">
    <location>
        <begin position="4"/>
        <end position="249"/>
    </location>
</feature>
<accession>A0AAW7ZGZ7</accession>
<comment type="caution">
    <text evidence="4">The sequence shown here is derived from an EMBL/GenBank/DDBJ whole genome shotgun (WGS) entry which is preliminary data.</text>
</comment>
<gene>
    <name evidence="4" type="ORF">P6N53_14905</name>
</gene>
<dbReference type="PROSITE" id="PS50263">
    <property type="entry name" value="CN_HYDROLASE"/>
    <property type="match status" value="1"/>
</dbReference>
<dbReference type="Proteomes" id="UP001172911">
    <property type="component" value="Unassembled WGS sequence"/>
</dbReference>
<dbReference type="AlphaFoldDB" id="A0AAW7ZGZ7"/>
<sequence>MSNFQISLCQTPVADDKALNLQTAKAAIEMAALAGSHLVALPEMFNCPYGKEYFDSYAEEFPQGKTIKLLSALAKKHSLYLIGGSIPEKENTQLYNTCFVFGPEGQLLARHRKVHLFDIDIPGQISFKESETLTPGDTVTFFDTPFCRVGIAICYDIRFPEFTRLMALKGANLVVLPAAFNMTTGPAHWELTMRARALDNQIYLAAISPARDQTANYVAYGHSMVAGPWGNVISQANANPAIVTAEIDLAQLSKIREQLPLLKHRKPEIY</sequence>
<dbReference type="InterPro" id="IPR001110">
    <property type="entry name" value="UPF0012_CS"/>
</dbReference>
<dbReference type="EMBL" id="JARPTC010000021">
    <property type="protein sequence ID" value="MDO7788515.1"/>
    <property type="molecule type" value="Genomic_DNA"/>
</dbReference>
<evidence type="ECO:0000313" key="4">
    <source>
        <dbReference type="EMBL" id="MDO7788515.1"/>
    </source>
</evidence>
<evidence type="ECO:0000256" key="1">
    <source>
        <dbReference type="ARBA" id="ARBA00010613"/>
    </source>
</evidence>
<dbReference type="Pfam" id="PF00795">
    <property type="entry name" value="CN_hydrolase"/>
    <property type="match status" value="1"/>
</dbReference>
<proteinExistence type="inferred from homology"/>
<comment type="similarity">
    <text evidence="1">Belongs to the carbon-nitrogen hydrolase superfamily. NIT1/NIT2 family.</text>
</comment>
<dbReference type="Gene3D" id="3.60.110.10">
    <property type="entry name" value="Carbon-nitrogen hydrolase"/>
    <property type="match status" value="1"/>
</dbReference>
<dbReference type="InterPro" id="IPR003010">
    <property type="entry name" value="C-N_Hydrolase"/>
</dbReference>
<dbReference type="InterPro" id="IPR036526">
    <property type="entry name" value="C-N_Hydrolase_sf"/>
</dbReference>
<evidence type="ECO:0000259" key="3">
    <source>
        <dbReference type="PROSITE" id="PS50263"/>
    </source>
</evidence>
<dbReference type="CDD" id="cd07572">
    <property type="entry name" value="nit"/>
    <property type="match status" value="1"/>
</dbReference>
<dbReference type="RefSeq" id="WP_304544510.1">
    <property type="nucleotide sequence ID" value="NZ_JARPTC010000021.1"/>
</dbReference>
<reference evidence="4" key="2">
    <citation type="submission" date="2023-03" db="EMBL/GenBank/DDBJ databases">
        <authorList>
            <person name="Zhang Z."/>
        </authorList>
    </citation>
    <scope>NUCLEOTIDE SEQUENCE</scope>
    <source>
        <strain evidence="4">DSA</strain>
    </source>
</reference>
<dbReference type="GO" id="GO:0006107">
    <property type="term" value="P:oxaloacetate metabolic process"/>
    <property type="evidence" value="ECO:0007669"/>
    <property type="project" value="TreeGrafter"/>
</dbReference>
<reference evidence="4" key="1">
    <citation type="journal article" date="2023" name="J. Hazard. Mater.">
        <title>Anaerobic biodegradation of pyrene and benzo[a]pyrene by a new sulfate-reducing Desulforamulus aquiferis strain DSA.</title>
        <authorList>
            <person name="Zhang Z."/>
            <person name="Sun J."/>
            <person name="Gong X."/>
            <person name="Wang C."/>
            <person name="Wang H."/>
        </authorList>
    </citation>
    <scope>NUCLEOTIDE SEQUENCE</scope>
    <source>
        <strain evidence="4">DSA</strain>
    </source>
</reference>
<evidence type="ECO:0000256" key="2">
    <source>
        <dbReference type="ARBA" id="ARBA00022801"/>
    </source>
</evidence>
<dbReference type="InterPro" id="IPR045254">
    <property type="entry name" value="Nit1/2_C-N_Hydrolase"/>
</dbReference>
<dbReference type="FunFam" id="3.60.110.10:FF:000002">
    <property type="entry name" value="Nitrilase family member 2"/>
    <property type="match status" value="1"/>
</dbReference>
<protein>
    <submittedName>
        <fullName evidence="4">Carbon-nitrogen hydrolase family protein</fullName>
    </submittedName>
</protein>
<dbReference type="PANTHER" id="PTHR23088:SF30">
    <property type="entry name" value="OMEGA-AMIDASE NIT2"/>
    <property type="match status" value="1"/>
</dbReference>
<dbReference type="GO" id="GO:0006541">
    <property type="term" value="P:glutamine metabolic process"/>
    <property type="evidence" value="ECO:0007669"/>
    <property type="project" value="TreeGrafter"/>
</dbReference>
<dbReference type="PANTHER" id="PTHR23088">
    <property type="entry name" value="NITRILASE-RELATED"/>
    <property type="match status" value="1"/>
</dbReference>
<dbReference type="PROSITE" id="PS01227">
    <property type="entry name" value="UPF0012"/>
    <property type="match status" value="1"/>
</dbReference>
<keyword evidence="5" id="KW-1185">Reference proteome</keyword>